<evidence type="ECO:0000259" key="2">
    <source>
        <dbReference type="SMART" id="SM00672"/>
    </source>
</evidence>
<dbReference type="RefSeq" id="XP_023628163.1">
    <property type="nucleotide sequence ID" value="XM_023772395.1"/>
</dbReference>
<feature type="chain" id="PRO_5013702929" description="Glycosyl transferase CAP10 domain-containing protein" evidence="1">
    <location>
        <begin position="30"/>
        <end position="443"/>
    </location>
</feature>
<keyword evidence="1" id="KW-0732">Signal</keyword>
<dbReference type="PANTHER" id="PTHR12203">
    <property type="entry name" value="KDEL LYS-ASP-GLU-LEU CONTAINING - RELATED"/>
    <property type="match status" value="1"/>
</dbReference>
<dbReference type="AlphaFoldDB" id="A0A2D3VEJ2"/>
<proteinExistence type="predicted"/>
<accession>A0A2D3VEJ2</accession>
<organism evidence="3 4">
    <name type="scientific">Ramularia collo-cygni</name>
    <dbReference type="NCBI Taxonomy" id="112498"/>
    <lineage>
        <taxon>Eukaryota</taxon>
        <taxon>Fungi</taxon>
        <taxon>Dikarya</taxon>
        <taxon>Ascomycota</taxon>
        <taxon>Pezizomycotina</taxon>
        <taxon>Dothideomycetes</taxon>
        <taxon>Dothideomycetidae</taxon>
        <taxon>Mycosphaerellales</taxon>
        <taxon>Mycosphaerellaceae</taxon>
        <taxon>Ramularia</taxon>
    </lineage>
</organism>
<dbReference type="SMART" id="SM00672">
    <property type="entry name" value="CAP10"/>
    <property type="match status" value="1"/>
</dbReference>
<feature type="signal peptide" evidence="1">
    <location>
        <begin position="1"/>
        <end position="29"/>
    </location>
</feature>
<dbReference type="InterPro" id="IPR051091">
    <property type="entry name" value="O-Glucosyltr/Glycosyltrsf_90"/>
</dbReference>
<dbReference type="Pfam" id="PF05686">
    <property type="entry name" value="Glyco_transf_90"/>
    <property type="match status" value="1"/>
</dbReference>
<dbReference type="GeneID" id="35602257"/>
<feature type="domain" description="Glycosyl transferase CAP10" evidence="2">
    <location>
        <begin position="160"/>
        <end position="393"/>
    </location>
</feature>
<gene>
    <name evidence="3" type="ORF">RCC_07137</name>
</gene>
<evidence type="ECO:0000313" key="4">
    <source>
        <dbReference type="Proteomes" id="UP000225277"/>
    </source>
</evidence>
<protein>
    <recommendedName>
        <fullName evidence="2">Glycosyl transferase CAP10 domain-containing protein</fullName>
    </recommendedName>
</protein>
<dbReference type="OrthoDB" id="202415at2759"/>
<dbReference type="EMBL" id="FJUY01000011">
    <property type="protein sequence ID" value="CZT21274.1"/>
    <property type="molecule type" value="Genomic_DNA"/>
</dbReference>
<dbReference type="InterPro" id="IPR006598">
    <property type="entry name" value="CAP10"/>
</dbReference>
<name>A0A2D3VEJ2_9PEZI</name>
<evidence type="ECO:0000256" key="1">
    <source>
        <dbReference type="SAM" id="SignalP"/>
    </source>
</evidence>
<sequence>MENLLTWKRFSFLLLGLLTAIILWPTTKSAYEGFNLPKGPAISSLRSSELPLDAHHDIVDTLTADQCDSAFPGLFYEVDRAAEHFRESRTSITKEDVNITWRYGEEGQVAGAMRILIHDNQLRILETRQIIDSLGYAGRGLPLLNMLQRAVDSATAGGEKLPTIEAAIIVEDISDPPENGTHSFWTFARSLTKESHQRLWLVPNFDFYVQSEGAFEEVRRRGAARDAPFTEKIQKAIWRGQAWVNHPLRDSLLDAGKGKPWADFIDTQMDHTAWLKPDEVCKYAMNVHTEGVSYSGRLASLSLCNSLTFVHDLEWTAHFYNLLKPDGPEQNYVPVKRDWTDLEEKIQHYMNNPREAEKIIQNSVDVLRSKALSRAGTSCYFRKLIQGYSTVSFTPEVYRPVKQGQLPRRRGLSFEAFMTMRNDLHHEDMDLLDVLEGINAGTD</sequence>
<reference evidence="3 4" key="1">
    <citation type="submission" date="2016-03" db="EMBL/GenBank/DDBJ databases">
        <authorList>
            <person name="Ploux O."/>
        </authorList>
    </citation>
    <scope>NUCLEOTIDE SEQUENCE [LARGE SCALE GENOMIC DNA]</scope>
    <source>
        <strain evidence="3 4">URUG2</strain>
    </source>
</reference>
<evidence type="ECO:0000313" key="3">
    <source>
        <dbReference type="EMBL" id="CZT21274.1"/>
    </source>
</evidence>
<dbReference type="Proteomes" id="UP000225277">
    <property type="component" value="Unassembled WGS sequence"/>
</dbReference>
<keyword evidence="4" id="KW-1185">Reference proteome</keyword>
<dbReference type="PANTHER" id="PTHR12203:SF107">
    <property type="entry name" value="GLYCOSYL TRANSFERASE CAP10 DOMAIN-CONTAINING PROTEIN"/>
    <property type="match status" value="1"/>
</dbReference>